<sequence>MLSSLFLTAFLLIVFALGLRRPFLWVLVYLYIDIVAPQKIAWSILPSIPVSLIAFVLAFGGWLAFDDKRDSRFGLRQFLMVVLLGYCGMTTILAEFPDSAWDKWAWVWKALLFATFLPLTMRTRLRIEAVVLFLVLSVSVIVINGGVKTVLGGGGYGVLHLLVDDNTGLYEGSIISAVAVSMIPLVLWLAKHGTIFPSDWRVKLFAAGLVFSCLLIPIGTSARTGLVCMAVLGLIVLLQMQRRVLYAAMMGLGLLIALPFLPSSFTDRMGTIQNYQSDQSASTRIMVWKWTVDYVIENPMGGGFDAYRGNSFTYDTREVEQSGPSTVVTTTEITEESRAYHSSYFEMLGEQGWFGLFIWLLLQALGIIHMQRLRREWRRAHEEGAPHGWISPLAFALQQTQIVFLAGAAFVGIAYQPFILIVIGIQCALWSYAKRIRGEAVPVRTALRPSQQQGLGAAPGAFTSA</sequence>
<organism evidence="8 9">
    <name type="scientific">Blastomonas marina</name>
    <dbReference type="NCBI Taxonomy" id="1867408"/>
    <lineage>
        <taxon>Bacteria</taxon>
        <taxon>Pseudomonadati</taxon>
        <taxon>Pseudomonadota</taxon>
        <taxon>Alphaproteobacteria</taxon>
        <taxon>Sphingomonadales</taxon>
        <taxon>Sphingomonadaceae</taxon>
        <taxon>Blastomonas</taxon>
    </lineage>
</organism>
<evidence type="ECO:0000256" key="2">
    <source>
        <dbReference type="ARBA" id="ARBA00022692"/>
    </source>
</evidence>
<protein>
    <recommendedName>
        <fullName evidence="10">O-glycosylation ligase, exosortase A system-associated</fullName>
    </recommendedName>
</protein>
<evidence type="ECO:0000256" key="4">
    <source>
        <dbReference type="ARBA" id="ARBA00023136"/>
    </source>
</evidence>
<keyword evidence="4 5" id="KW-0472">Membrane</keyword>
<feature type="transmembrane region" description="Helical" evidence="5">
    <location>
        <begin position="352"/>
        <end position="370"/>
    </location>
</feature>
<evidence type="ECO:0000256" key="1">
    <source>
        <dbReference type="ARBA" id="ARBA00004141"/>
    </source>
</evidence>
<gene>
    <name evidence="8" type="ORF">GCM10010923_00660</name>
</gene>
<keyword evidence="9" id="KW-1185">Reference proteome</keyword>
<evidence type="ECO:0000313" key="9">
    <source>
        <dbReference type="Proteomes" id="UP000603317"/>
    </source>
</evidence>
<evidence type="ECO:0008006" key="10">
    <source>
        <dbReference type="Google" id="ProtNLM"/>
    </source>
</evidence>
<dbReference type="NCBIfam" id="TIGR03097">
    <property type="entry name" value="PEP_O_lig_1"/>
    <property type="match status" value="1"/>
</dbReference>
<evidence type="ECO:0000313" key="8">
    <source>
        <dbReference type="EMBL" id="GFZ96702.1"/>
    </source>
</evidence>
<feature type="transmembrane region" description="Helical" evidence="5">
    <location>
        <begin position="202"/>
        <end position="218"/>
    </location>
</feature>
<feature type="domain" description="DUF5935" evidence="7">
    <location>
        <begin position="3"/>
        <end position="194"/>
    </location>
</feature>
<feature type="transmembrane region" description="Helical" evidence="5">
    <location>
        <begin position="106"/>
        <end position="122"/>
    </location>
</feature>
<dbReference type="InterPro" id="IPR007016">
    <property type="entry name" value="O-antigen_ligase-rel_domated"/>
</dbReference>
<dbReference type="InterPro" id="IPR045979">
    <property type="entry name" value="DUF5935"/>
</dbReference>
<comment type="caution">
    <text evidence="8">The sequence shown here is derived from an EMBL/GenBank/DDBJ whole genome shotgun (WGS) entry which is preliminary data.</text>
</comment>
<name>A0ABQ1F1B8_9SPHN</name>
<dbReference type="Pfam" id="PF19358">
    <property type="entry name" value="DUF5935"/>
    <property type="match status" value="1"/>
</dbReference>
<comment type="subcellular location">
    <subcellularLocation>
        <location evidence="1">Membrane</location>
        <topology evidence="1">Multi-pass membrane protein</topology>
    </subcellularLocation>
</comment>
<feature type="transmembrane region" description="Helical" evidence="5">
    <location>
        <begin position="129"/>
        <end position="147"/>
    </location>
</feature>
<dbReference type="PANTHER" id="PTHR37422:SF13">
    <property type="entry name" value="LIPOPOLYSACCHARIDE BIOSYNTHESIS PROTEIN PA4999-RELATED"/>
    <property type="match status" value="1"/>
</dbReference>
<feature type="transmembrane region" description="Helical" evidence="5">
    <location>
        <begin position="77"/>
        <end position="94"/>
    </location>
</feature>
<dbReference type="InterPro" id="IPR017528">
    <property type="entry name" value="CHP03097O-antigen_lig-rel"/>
</dbReference>
<keyword evidence="2 5" id="KW-0812">Transmembrane</keyword>
<evidence type="ECO:0000259" key="7">
    <source>
        <dbReference type="Pfam" id="PF19358"/>
    </source>
</evidence>
<dbReference type="Proteomes" id="UP000603317">
    <property type="component" value="Unassembled WGS sequence"/>
</dbReference>
<dbReference type="InterPro" id="IPR051533">
    <property type="entry name" value="WaaL-like"/>
</dbReference>
<proteinExistence type="predicted"/>
<feature type="transmembrane region" description="Helical" evidence="5">
    <location>
        <begin position="402"/>
        <end position="425"/>
    </location>
</feature>
<evidence type="ECO:0000259" key="6">
    <source>
        <dbReference type="Pfam" id="PF04932"/>
    </source>
</evidence>
<dbReference type="EMBL" id="BMID01000001">
    <property type="protein sequence ID" value="GFZ96702.1"/>
    <property type="molecule type" value="Genomic_DNA"/>
</dbReference>
<dbReference type="Pfam" id="PF04932">
    <property type="entry name" value="Wzy_C"/>
    <property type="match status" value="1"/>
</dbReference>
<evidence type="ECO:0000256" key="3">
    <source>
        <dbReference type="ARBA" id="ARBA00022989"/>
    </source>
</evidence>
<feature type="transmembrane region" description="Helical" evidence="5">
    <location>
        <begin position="40"/>
        <end position="65"/>
    </location>
</feature>
<dbReference type="PANTHER" id="PTHR37422">
    <property type="entry name" value="TEICHURONIC ACID BIOSYNTHESIS PROTEIN TUAE"/>
    <property type="match status" value="1"/>
</dbReference>
<feature type="transmembrane region" description="Helical" evidence="5">
    <location>
        <begin position="167"/>
        <end position="190"/>
    </location>
</feature>
<dbReference type="RefSeq" id="WP_188640810.1">
    <property type="nucleotide sequence ID" value="NZ_BMID01000001.1"/>
</dbReference>
<accession>A0ABQ1F1B8</accession>
<keyword evidence="3 5" id="KW-1133">Transmembrane helix</keyword>
<evidence type="ECO:0000256" key="5">
    <source>
        <dbReference type="SAM" id="Phobius"/>
    </source>
</evidence>
<feature type="domain" description="O-antigen ligase-related" evidence="6">
    <location>
        <begin position="210"/>
        <end position="360"/>
    </location>
</feature>
<feature type="transmembrane region" description="Helical" evidence="5">
    <location>
        <begin position="245"/>
        <end position="265"/>
    </location>
</feature>
<reference evidence="9" key="1">
    <citation type="journal article" date="2019" name="Int. J. Syst. Evol. Microbiol.">
        <title>The Global Catalogue of Microorganisms (GCM) 10K type strain sequencing project: providing services to taxonomists for standard genome sequencing and annotation.</title>
        <authorList>
            <consortium name="The Broad Institute Genomics Platform"/>
            <consortium name="The Broad Institute Genome Sequencing Center for Infectious Disease"/>
            <person name="Wu L."/>
            <person name="Ma J."/>
        </authorList>
    </citation>
    <scope>NUCLEOTIDE SEQUENCE [LARGE SCALE GENOMIC DNA]</scope>
    <source>
        <strain evidence="9">CGMCC 1.15297</strain>
    </source>
</reference>